<dbReference type="GO" id="GO:0033617">
    <property type="term" value="P:mitochondrial respiratory chain complex IV assembly"/>
    <property type="evidence" value="ECO:0007669"/>
    <property type="project" value="TreeGrafter"/>
</dbReference>
<keyword evidence="7" id="KW-1185">Reference proteome</keyword>
<evidence type="ECO:0000256" key="3">
    <source>
        <dbReference type="ARBA" id="ARBA00022989"/>
    </source>
</evidence>
<dbReference type="EMBL" id="KZ989185">
    <property type="protein sequence ID" value="RKP27575.1"/>
    <property type="molecule type" value="Genomic_DNA"/>
</dbReference>
<evidence type="ECO:0000313" key="7">
    <source>
        <dbReference type="Proteomes" id="UP000278143"/>
    </source>
</evidence>
<dbReference type="InterPro" id="IPR045214">
    <property type="entry name" value="Surf1/Surf4"/>
</dbReference>
<sequence length="232" mass="26558">MATIPLATFGLGTWQVQRLRWKVNLIHDLEERSELPPAILPKIIRPERYPQLEYRRFYARGTFLHDREILVGPRTRGEGSVGYVVVTPFRRDNGQIILVKRGWIPLDKKEQATRPESLVTDEVIVEGMLRQDEMRNAFSPDNEPEQHKWFNVDVAEMAAHAGTSAILLEQLSDESPSVFGELAAKGIPIGRPPVVEVRNMHAQYAFTWYSLSALTAIMLAMMMRRPARKRIV</sequence>
<evidence type="ECO:0000256" key="5">
    <source>
        <dbReference type="RuleBase" id="RU363076"/>
    </source>
</evidence>
<comment type="function">
    <text evidence="5">Probably involved in the biogenesis of the COX complex.</text>
</comment>
<protein>
    <recommendedName>
        <fullName evidence="5">SURF1-like protein</fullName>
    </recommendedName>
</protein>
<evidence type="ECO:0000313" key="6">
    <source>
        <dbReference type="EMBL" id="RKP27575.1"/>
    </source>
</evidence>
<evidence type="ECO:0000256" key="4">
    <source>
        <dbReference type="ARBA" id="ARBA00023136"/>
    </source>
</evidence>
<keyword evidence="5" id="KW-0999">Mitochondrion inner membrane</keyword>
<feature type="transmembrane region" description="Helical" evidence="5">
    <location>
        <begin position="206"/>
        <end position="223"/>
    </location>
</feature>
<keyword evidence="3 5" id="KW-1133">Transmembrane helix</keyword>
<dbReference type="InterPro" id="IPR002994">
    <property type="entry name" value="Surf1/Shy1"/>
</dbReference>
<dbReference type="Pfam" id="PF02104">
    <property type="entry name" value="SURF1"/>
    <property type="match status" value="1"/>
</dbReference>
<comment type="similarity">
    <text evidence="5">Belongs to the SURF1 family.</text>
</comment>
<comment type="caution">
    <text evidence="5">Lacks conserved residue(s) required for the propagation of feature annotation.</text>
</comment>
<comment type="subcellular location">
    <subcellularLocation>
        <location evidence="1">Membrane</location>
    </subcellularLocation>
    <subcellularLocation>
        <location evidence="5">Mitochondrion inner membrane</location>
        <topology evidence="5">Multi-pass membrane protein</topology>
    </subcellularLocation>
</comment>
<dbReference type="PROSITE" id="PS50895">
    <property type="entry name" value="SURF1"/>
    <property type="match status" value="1"/>
</dbReference>
<accession>A0A4P9Z513</accession>
<dbReference type="PANTHER" id="PTHR23427:SF2">
    <property type="entry name" value="SURFEIT LOCUS PROTEIN 1"/>
    <property type="match status" value="1"/>
</dbReference>
<dbReference type="PANTHER" id="PTHR23427">
    <property type="entry name" value="SURFEIT LOCUS PROTEIN"/>
    <property type="match status" value="1"/>
</dbReference>
<dbReference type="GO" id="GO:0005743">
    <property type="term" value="C:mitochondrial inner membrane"/>
    <property type="evidence" value="ECO:0007669"/>
    <property type="project" value="UniProtKB-SubCell"/>
</dbReference>
<keyword evidence="2 5" id="KW-0812">Transmembrane</keyword>
<organism evidence="6 7">
    <name type="scientific">Syncephalis pseudoplumigaleata</name>
    <dbReference type="NCBI Taxonomy" id="1712513"/>
    <lineage>
        <taxon>Eukaryota</taxon>
        <taxon>Fungi</taxon>
        <taxon>Fungi incertae sedis</taxon>
        <taxon>Zoopagomycota</taxon>
        <taxon>Zoopagomycotina</taxon>
        <taxon>Zoopagomycetes</taxon>
        <taxon>Zoopagales</taxon>
        <taxon>Piptocephalidaceae</taxon>
        <taxon>Syncephalis</taxon>
    </lineage>
</organism>
<evidence type="ECO:0000256" key="2">
    <source>
        <dbReference type="ARBA" id="ARBA00022692"/>
    </source>
</evidence>
<reference evidence="7" key="1">
    <citation type="journal article" date="2018" name="Nat. Microbiol.">
        <title>Leveraging single-cell genomics to expand the fungal tree of life.</title>
        <authorList>
            <person name="Ahrendt S.R."/>
            <person name="Quandt C.A."/>
            <person name="Ciobanu D."/>
            <person name="Clum A."/>
            <person name="Salamov A."/>
            <person name="Andreopoulos B."/>
            <person name="Cheng J.F."/>
            <person name="Woyke T."/>
            <person name="Pelin A."/>
            <person name="Henrissat B."/>
            <person name="Reynolds N.K."/>
            <person name="Benny G.L."/>
            <person name="Smith M.E."/>
            <person name="James T.Y."/>
            <person name="Grigoriev I.V."/>
        </authorList>
    </citation>
    <scope>NUCLEOTIDE SEQUENCE [LARGE SCALE GENOMIC DNA]</scope>
    <source>
        <strain evidence="7">Benny S71-1</strain>
    </source>
</reference>
<dbReference type="CDD" id="cd06662">
    <property type="entry name" value="SURF1"/>
    <property type="match status" value="1"/>
</dbReference>
<dbReference type="Proteomes" id="UP000278143">
    <property type="component" value="Unassembled WGS sequence"/>
</dbReference>
<evidence type="ECO:0000256" key="1">
    <source>
        <dbReference type="ARBA" id="ARBA00004370"/>
    </source>
</evidence>
<name>A0A4P9Z513_9FUNG</name>
<proteinExistence type="inferred from homology"/>
<gene>
    <name evidence="6" type="ORF">SYNPS1DRAFT_12472</name>
</gene>
<keyword evidence="5" id="KW-0496">Mitochondrion</keyword>
<keyword evidence="4 5" id="KW-0472">Membrane</keyword>
<dbReference type="OrthoDB" id="10040024at2759"/>
<dbReference type="AlphaFoldDB" id="A0A4P9Z513"/>